<keyword evidence="5 6" id="KW-0472">Membrane</keyword>
<accession>A0A0C2N947</accession>
<evidence type="ECO:0000256" key="3">
    <source>
        <dbReference type="ARBA" id="ARBA00022692"/>
    </source>
</evidence>
<evidence type="ECO:0000256" key="5">
    <source>
        <dbReference type="ARBA" id="ARBA00023136"/>
    </source>
</evidence>
<gene>
    <name evidence="7" type="ORF">OJ16_15180</name>
</gene>
<evidence type="ECO:0000256" key="6">
    <source>
        <dbReference type="RuleBase" id="RU363076"/>
    </source>
</evidence>
<organism evidence="7 8">
    <name type="scientific">Vibrio renipiscarius</name>
    <dbReference type="NCBI Taxonomy" id="1461322"/>
    <lineage>
        <taxon>Bacteria</taxon>
        <taxon>Pseudomonadati</taxon>
        <taxon>Pseudomonadota</taxon>
        <taxon>Gammaproteobacteria</taxon>
        <taxon>Vibrionales</taxon>
        <taxon>Vibrionaceae</taxon>
        <taxon>Vibrio</taxon>
    </lineage>
</organism>
<feature type="transmembrane region" description="Helical" evidence="6">
    <location>
        <begin position="12"/>
        <end position="33"/>
    </location>
</feature>
<dbReference type="STRING" id="1461322.OJ16_15180"/>
<keyword evidence="4 6" id="KW-1133">Transmembrane helix</keyword>
<evidence type="ECO:0000313" key="7">
    <source>
        <dbReference type="EMBL" id="KII76156.1"/>
    </source>
</evidence>
<evidence type="ECO:0000256" key="2">
    <source>
        <dbReference type="ARBA" id="ARBA00007165"/>
    </source>
</evidence>
<evidence type="ECO:0000256" key="4">
    <source>
        <dbReference type="ARBA" id="ARBA00022989"/>
    </source>
</evidence>
<comment type="subcellular location">
    <subcellularLocation>
        <location evidence="6">Cell membrane</location>
        <topology evidence="6">Multi-pass membrane protein</topology>
    </subcellularLocation>
    <subcellularLocation>
        <location evidence="1">Membrane</location>
    </subcellularLocation>
</comment>
<comment type="caution">
    <text evidence="7">The sequence shown here is derived from an EMBL/GenBank/DDBJ whole genome shotgun (WGS) entry which is preliminary data.</text>
</comment>
<dbReference type="InterPro" id="IPR002994">
    <property type="entry name" value="Surf1/Shy1"/>
</dbReference>
<dbReference type="Pfam" id="PF02104">
    <property type="entry name" value="SURF1"/>
    <property type="match status" value="1"/>
</dbReference>
<reference evidence="7 8" key="1">
    <citation type="submission" date="2014-11" db="EMBL/GenBank/DDBJ databases">
        <title>Draft Genome Sequence of Vibrio piscirenalis strains CECT 8603T and CECT 8604, two marine Gammaproteobacterium isolated from cultured gilthead sea bream (Sparus aurata).</title>
        <authorList>
            <person name="Arahal D.R."/>
            <person name="Rodrigo-Torres L."/>
            <person name="Lucena T."/>
            <person name="Pujalte M.J."/>
        </authorList>
    </citation>
    <scope>NUCLEOTIDE SEQUENCE [LARGE SCALE GENOMIC DNA]</scope>
    <source>
        <strain evidence="7 8">DCR 1-4-2</strain>
    </source>
</reference>
<dbReference type="CDD" id="cd06662">
    <property type="entry name" value="SURF1"/>
    <property type="match status" value="1"/>
</dbReference>
<accession>A0A0C2K8H6</accession>
<name>A0A0C2N947_9VIBR</name>
<dbReference type="AlphaFoldDB" id="A0A0C2N947"/>
<sequence>MVLSFNRLLKQPSFWLGFFITVAAISILVNLGFWQLSRAEQKQAIQDLLQRNQTQTAIALSSVIESVRQSPNGVDKGLTGRPVYFHSMPVKGRYLLLDNQIVDGKVGYLALQLMQTLSGHFVLLERGFVEGDKNRAILPSIDWLNQAYNGEGRVYFRSINPLSQQLMHENTQPMRVQNLNIDELSDLWQINIEAFVIQPQKVGEIWPYVQPWQPIPMKANKHIGYAVQWFCMAFALGVLAFIWFYLALKKQDKT</sequence>
<dbReference type="PANTHER" id="PTHR23427">
    <property type="entry name" value="SURFEIT LOCUS PROTEIN"/>
    <property type="match status" value="1"/>
</dbReference>
<keyword evidence="3 6" id="KW-0812">Transmembrane</keyword>
<dbReference type="PANTHER" id="PTHR23427:SF2">
    <property type="entry name" value="SURFEIT LOCUS PROTEIN 1"/>
    <property type="match status" value="1"/>
</dbReference>
<evidence type="ECO:0000256" key="1">
    <source>
        <dbReference type="ARBA" id="ARBA00004370"/>
    </source>
</evidence>
<comment type="similarity">
    <text evidence="2 6">Belongs to the SURF1 family.</text>
</comment>
<feature type="transmembrane region" description="Helical" evidence="6">
    <location>
        <begin position="223"/>
        <end position="246"/>
    </location>
</feature>
<dbReference type="Proteomes" id="UP000031672">
    <property type="component" value="Unassembled WGS sequence"/>
</dbReference>
<evidence type="ECO:0000313" key="8">
    <source>
        <dbReference type="Proteomes" id="UP000031672"/>
    </source>
</evidence>
<dbReference type="InterPro" id="IPR045214">
    <property type="entry name" value="Surf1/Surf4"/>
</dbReference>
<keyword evidence="6" id="KW-1003">Cell membrane</keyword>
<dbReference type="PROSITE" id="PS50895">
    <property type="entry name" value="SURF1"/>
    <property type="match status" value="1"/>
</dbReference>
<proteinExistence type="inferred from homology"/>
<keyword evidence="8" id="KW-1185">Reference proteome</keyword>
<protein>
    <recommendedName>
        <fullName evidence="6">SURF1-like protein</fullName>
    </recommendedName>
</protein>
<dbReference type="GO" id="GO:0005886">
    <property type="term" value="C:plasma membrane"/>
    <property type="evidence" value="ECO:0007669"/>
    <property type="project" value="UniProtKB-SubCell"/>
</dbReference>
<dbReference type="EMBL" id="JTKH01000024">
    <property type="protein sequence ID" value="KII76156.1"/>
    <property type="molecule type" value="Genomic_DNA"/>
</dbReference>